<dbReference type="PhylomeDB" id="A0A068UQ01"/>
<keyword evidence="2" id="KW-1185">Reference proteome</keyword>
<dbReference type="Proteomes" id="UP000295252">
    <property type="component" value="Chromosome I"/>
</dbReference>
<name>A0A068UQ01_COFCA</name>
<gene>
    <name evidence="1" type="ORF">GSCOC_T00030080001</name>
</gene>
<dbReference type="EMBL" id="HG739124">
    <property type="protein sequence ID" value="CDP09668.1"/>
    <property type="molecule type" value="Genomic_DNA"/>
</dbReference>
<dbReference type="STRING" id="49390.A0A068UQ01"/>
<dbReference type="AlphaFoldDB" id="A0A068UQ01"/>
<evidence type="ECO:0000313" key="2">
    <source>
        <dbReference type="Proteomes" id="UP000295252"/>
    </source>
</evidence>
<organism evidence="1 2">
    <name type="scientific">Coffea canephora</name>
    <name type="common">Robusta coffee</name>
    <dbReference type="NCBI Taxonomy" id="49390"/>
    <lineage>
        <taxon>Eukaryota</taxon>
        <taxon>Viridiplantae</taxon>
        <taxon>Streptophyta</taxon>
        <taxon>Embryophyta</taxon>
        <taxon>Tracheophyta</taxon>
        <taxon>Spermatophyta</taxon>
        <taxon>Magnoliopsida</taxon>
        <taxon>eudicotyledons</taxon>
        <taxon>Gunneridae</taxon>
        <taxon>Pentapetalae</taxon>
        <taxon>asterids</taxon>
        <taxon>lamiids</taxon>
        <taxon>Gentianales</taxon>
        <taxon>Rubiaceae</taxon>
        <taxon>Ixoroideae</taxon>
        <taxon>Gardenieae complex</taxon>
        <taxon>Bertiereae - Coffeeae clade</taxon>
        <taxon>Coffeeae</taxon>
        <taxon>Coffea</taxon>
    </lineage>
</organism>
<sequence>MLNIGVQVSECDSFCFIPIFSVASICYAHLAASQLGQWMKFEDTPEISSSHGEVSHAESHLVPELPRRKENVCNSMFFC</sequence>
<dbReference type="OrthoDB" id="1860322at2759"/>
<dbReference type="Gramene" id="CDP09668">
    <property type="protein sequence ID" value="CDP09668"/>
    <property type="gene ID" value="GSCOC_T00030080001"/>
</dbReference>
<dbReference type="InParanoid" id="A0A068UQ01"/>
<dbReference type="OMA" id="VSHAESH"/>
<dbReference type="Gene3D" id="3.30.420.10">
    <property type="entry name" value="Ribonuclease H-like superfamily/Ribonuclease H"/>
    <property type="match status" value="1"/>
</dbReference>
<accession>A0A068UQ01</accession>
<proteinExistence type="predicted"/>
<dbReference type="GO" id="GO:0003676">
    <property type="term" value="F:nucleic acid binding"/>
    <property type="evidence" value="ECO:0007669"/>
    <property type="project" value="InterPro"/>
</dbReference>
<protein>
    <submittedName>
        <fullName evidence="1">Uncharacterized protein</fullName>
    </submittedName>
</protein>
<dbReference type="InterPro" id="IPR036397">
    <property type="entry name" value="RNaseH_sf"/>
</dbReference>
<reference evidence="2" key="1">
    <citation type="journal article" date="2014" name="Science">
        <title>The coffee genome provides insight into the convergent evolution of caffeine biosynthesis.</title>
        <authorList>
            <person name="Denoeud F."/>
            <person name="Carretero-Paulet L."/>
            <person name="Dereeper A."/>
            <person name="Droc G."/>
            <person name="Guyot R."/>
            <person name="Pietrella M."/>
            <person name="Zheng C."/>
            <person name="Alberti A."/>
            <person name="Anthony F."/>
            <person name="Aprea G."/>
            <person name="Aury J.M."/>
            <person name="Bento P."/>
            <person name="Bernard M."/>
            <person name="Bocs S."/>
            <person name="Campa C."/>
            <person name="Cenci A."/>
            <person name="Combes M.C."/>
            <person name="Crouzillat D."/>
            <person name="Da Silva C."/>
            <person name="Daddiego L."/>
            <person name="De Bellis F."/>
            <person name="Dussert S."/>
            <person name="Garsmeur O."/>
            <person name="Gayraud T."/>
            <person name="Guignon V."/>
            <person name="Jahn K."/>
            <person name="Jamilloux V."/>
            <person name="Joet T."/>
            <person name="Labadie K."/>
            <person name="Lan T."/>
            <person name="Leclercq J."/>
            <person name="Lepelley M."/>
            <person name="Leroy T."/>
            <person name="Li L.T."/>
            <person name="Librado P."/>
            <person name="Lopez L."/>
            <person name="Munoz A."/>
            <person name="Noel B."/>
            <person name="Pallavicini A."/>
            <person name="Perrotta G."/>
            <person name="Poncet V."/>
            <person name="Pot D."/>
            <person name="Priyono X."/>
            <person name="Rigoreau M."/>
            <person name="Rouard M."/>
            <person name="Rozas J."/>
            <person name="Tranchant-Dubreuil C."/>
            <person name="VanBuren R."/>
            <person name="Zhang Q."/>
            <person name="Andrade A.C."/>
            <person name="Argout X."/>
            <person name="Bertrand B."/>
            <person name="de Kochko A."/>
            <person name="Graziosi G."/>
            <person name="Henry R.J."/>
            <person name="Jayarama X."/>
            <person name="Ming R."/>
            <person name="Nagai C."/>
            <person name="Rounsley S."/>
            <person name="Sankoff D."/>
            <person name="Giuliano G."/>
            <person name="Albert V.A."/>
            <person name="Wincker P."/>
            <person name="Lashermes P."/>
        </authorList>
    </citation>
    <scope>NUCLEOTIDE SEQUENCE [LARGE SCALE GENOMIC DNA]</scope>
    <source>
        <strain evidence="2">cv. DH200-94</strain>
    </source>
</reference>
<evidence type="ECO:0000313" key="1">
    <source>
        <dbReference type="EMBL" id="CDP09668.1"/>
    </source>
</evidence>